<protein>
    <submittedName>
        <fullName evidence="1">Uncharacterized protein</fullName>
    </submittedName>
</protein>
<dbReference type="RefSeq" id="WP_037069477.1">
    <property type="nucleotide sequence ID" value="NZ_HG916852.1"/>
</dbReference>
<proteinExistence type="predicted"/>
<dbReference type="PATRIC" id="fig|348824.6.peg.1854"/>
<evidence type="ECO:0000313" key="2">
    <source>
        <dbReference type="Proteomes" id="UP000019443"/>
    </source>
</evidence>
<reference evidence="1" key="1">
    <citation type="submission" date="2013-11" db="EMBL/GenBank/DDBJ databases">
        <title>Draft genome sequence of the broad-host-range Rhizobium sp. LPU83 strain, a member of the low-genetic diversity Oregon-like Rhizobium sp. group.</title>
        <authorList>
            <person name="Wibberg D."/>
            <person name="Puehler A."/>
            <person name="Schlueter A."/>
        </authorList>
    </citation>
    <scope>NUCLEOTIDE SEQUENCE [LARGE SCALE GENOMIC DNA]</scope>
    <source>
        <strain evidence="1">LPU83</strain>
    </source>
</reference>
<accession>W6RFC4</accession>
<dbReference type="Proteomes" id="UP000019443">
    <property type="component" value="Chromosome"/>
</dbReference>
<dbReference type="KEGG" id="rhl:LPU83_1728"/>
<dbReference type="AlphaFoldDB" id="W6RFC4"/>
<dbReference type="EMBL" id="HG916852">
    <property type="protein sequence ID" value="CDM57393.1"/>
    <property type="molecule type" value="Genomic_DNA"/>
</dbReference>
<evidence type="ECO:0000313" key="1">
    <source>
        <dbReference type="EMBL" id="CDM57393.1"/>
    </source>
</evidence>
<sequence length="231" mass="24148">METNTNNVIIIEPQLGQIITADIPTDTADSSFAGFAGARGEFLKGNCTVFTLPSGDRIIAGPRGVGKLDSNGDEFLAAATQQGAFALLSTPVDPTNPQVEEGFTAQDGMFLAEVLGPAILVGPKPVDGPDDFTPTTLPLEEMRKRIAFQRNGLLGHGLGGLLAALLASAPDKAEADSAQTGEWDESVFDPELAEYRKTLTAAELSECGCPGCERELEERAVKAAGGSVARN</sequence>
<name>W6RFC4_9HYPH</name>
<organism evidence="1 2">
    <name type="scientific">Rhizobium favelukesii</name>
    <dbReference type="NCBI Taxonomy" id="348824"/>
    <lineage>
        <taxon>Bacteria</taxon>
        <taxon>Pseudomonadati</taxon>
        <taxon>Pseudomonadota</taxon>
        <taxon>Alphaproteobacteria</taxon>
        <taxon>Hyphomicrobiales</taxon>
        <taxon>Rhizobiaceae</taxon>
        <taxon>Rhizobium/Agrobacterium group</taxon>
        <taxon>Rhizobium</taxon>
    </lineage>
</organism>
<keyword evidence="2" id="KW-1185">Reference proteome</keyword>
<gene>
    <name evidence="1" type="ORF">LPU83_1728</name>
</gene>
<dbReference type="HOGENOM" id="CLU_1199002_0_0_5"/>